<reference evidence="1" key="1">
    <citation type="submission" date="2015-01" db="EMBL/GenBank/DDBJ databases">
        <title>The Genome Sequence of Cladophialophora bantiana CBS 173.52.</title>
        <authorList>
            <consortium name="The Broad Institute Genomics Platform"/>
            <person name="Cuomo C."/>
            <person name="de Hoog S."/>
            <person name="Gorbushina A."/>
            <person name="Stielow B."/>
            <person name="Teixiera M."/>
            <person name="Abouelleil A."/>
            <person name="Chapman S.B."/>
            <person name="Priest M."/>
            <person name="Young S.K."/>
            <person name="Wortman J."/>
            <person name="Nusbaum C."/>
            <person name="Birren B."/>
        </authorList>
    </citation>
    <scope>NUCLEOTIDE SEQUENCE [LARGE SCALE GENOMIC DNA]</scope>
    <source>
        <strain evidence="1">CBS 173.52</strain>
    </source>
</reference>
<dbReference type="VEuPathDB" id="FungiDB:Z519_04744"/>
<dbReference type="Proteomes" id="UP000053789">
    <property type="component" value="Unassembled WGS sequence"/>
</dbReference>
<evidence type="ECO:0000313" key="1">
    <source>
        <dbReference type="EMBL" id="KIW94767.1"/>
    </source>
</evidence>
<gene>
    <name evidence="1" type="ORF">Z519_04744</name>
</gene>
<dbReference type="HOGENOM" id="CLU_1309980_0_0_1"/>
<proteinExistence type="predicted"/>
<dbReference type="EMBL" id="KN846985">
    <property type="protein sequence ID" value="KIW94767.1"/>
    <property type="molecule type" value="Genomic_DNA"/>
</dbReference>
<accession>A0A0D2G7Y7</accession>
<dbReference type="GeneID" id="27697672"/>
<dbReference type="AlphaFoldDB" id="A0A0D2G7Y7"/>
<keyword evidence="2" id="KW-1185">Reference proteome</keyword>
<organism evidence="1 2">
    <name type="scientific">Cladophialophora bantiana (strain ATCC 10958 / CBS 173.52 / CDC B-1940 / NIH 8579)</name>
    <name type="common">Xylohypha bantiana</name>
    <dbReference type="NCBI Taxonomy" id="1442370"/>
    <lineage>
        <taxon>Eukaryota</taxon>
        <taxon>Fungi</taxon>
        <taxon>Dikarya</taxon>
        <taxon>Ascomycota</taxon>
        <taxon>Pezizomycotina</taxon>
        <taxon>Eurotiomycetes</taxon>
        <taxon>Chaetothyriomycetidae</taxon>
        <taxon>Chaetothyriales</taxon>
        <taxon>Herpotrichiellaceae</taxon>
        <taxon>Cladophialophora</taxon>
    </lineage>
</organism>
<protein>
    <submittedName>
        <fullName evidence="1">Uncharacterized protein</fullName>
    </submittedName>
</protein>
<evidence type="ECO:0000313" key="2">
    <source>
        <dbReference type="Proteomes" id="UP000053789"/>
    </source>
</evidence>
<dbReference type="RefSeq" id="XP_016621436.1">
    <property type="nucleotide sequence ID" value="XM_016762489.1"/>
</dbReference>
<name>A0A0D2G7Y7_CLAB1</name>
<sequence>MSFETIPYLLTHTEWRYSTELALEDRPIHPRFQKLYDEPVIRRSYDNEAWAVQLGKLQNDDARREGLLLYALVRQRDRVVSRSIADEKLLVPIENLAAPSADLKYTGRSEKSLSTAEATFPGLELLHHSLLMLGQGLAKLLSRLAHRFSERLNDGKRDELPTKIKLFSRLDSILVLPSTVPVLVAEMISYDRFTLTKSVRGTTPSEKLKQ</sequence>